<dbReference type="Proteomes" id="UP000241546">
    <property type="component" value="Unassembled WGS sequence"/>
</dbReference>
<evidence type="ECO:0000256" key="2">
    <source>
        <dbReference type="ARBA" id="ARBA00009576"/>
    </source>
</evidence>
<evidence type="ECO:0000256" key="1">
    <source>
        <dbReference type="ARBA" id="ARBA00004196"/>
    </source>
</evidence>
<dbReference type="InterPro" id="IPR010636">
    <property type="entry name" value="Class_II_hydrophobin"/>
</dbReference>
<keyword evidence="5" id="KW-1185">Reference proteome</keyword>
<evidence type="ECO:0000256" key="3">
    <source>
        <dbReference type="ARBA" id="ARBA00023157"/>
    </source>
</evidence>
<proteinExistence type="inferred from homology"/>
<dbReference type="Gene3D" id="3.20.120.10">
    <property type="entry name" value="Hydrophobin"/>
    <property type="match status" value="1"/>
</dbReference>
<comment type="similarity">
    <text evidence="2">Belongs to the cerato-ulmin hydrophobin family.</text>
</comment>
<dbReference type="EMBL" id="KZ680207">
    <property type="protein sequence ID" value="PTB70192.1"/>
    <property type="molecule type" value="Genomic_DNA"/>
</dbReference>
<dbReference type="Pfam" id="PF06766">
    <property type="entry name" value="Hydrophobin_2"/>
    <property type="match status" value="1"/>
</dbReference>
<dbReference type="RefSeq" id="XP_024753512.1">
    <property type="nucleotide sequence ID" value="XM_024889299.1"/>
</dbReference>
<dbReference type="PANTHER" id="PTHR42341:SF1">
    <property type="entry name" value="HYDROPHOBIN"/>
    <property type="match status" value="1"/>
</dbReference>
<evidence type="ECO:0000313" key="4">
    <source>
        <dbReference type="EMBL" id="PTB70192.1"/>
    </source>
</evidence>
<gene>
    <name evidence="4" type="ORF">BBK36DRAFT_1107818</name>
</gene>
<name>A0A2T4BLJ2_9HYPO</name>
<keyword evidence="3" id="KW-1015">Disulfide bond</keyword>
<dbReference type="GeneID" id="36597418"/>
<comment type="subcellular location">
    <subcellularLocation>
        <location evidence="1">Cell envelope</location>
    </subcellularLocation>
</comment>
<dbReference type="SUPFAM" id="SSF101751">
    <property type="entry name" value="Hydrophobin II, HfbII"/>
    <property type="match status" value="1"/>
</dbReference>
<dbReference type="AlphaFoldDB" id="A0A2T4BLJ2"/>
<evidence type="ECO:0000313" key="5">
    <source>
        <dbReference type="Proteomes" id="UP000241546"/>
    </source>
</evidence>
<dbReference type="InterPro" id="IPR036686">
    <property type="entry name" value="Class_II_Hydrophobin_sf"/>
</dbReference>
<reference evidence="5" key="1">
    <citation type="submission" date="2016-07" db="EMBL/GenBank/DDBJ databases">
        <title>Multiple horizontal gene transfer events from other fungi enriched the ability of initially mycotrophic Trichoderma (Ascomycota) to feed on dead plant biomass.</title>
        <authorList>
            <consortium name="DOE Joint Genome Institute"/>
            <person name="Atanasova L."/>
            <person name="Chenthamara K."/>
            <person name="Zhang J."/>
            <person name="Grujic M."/>
            <person name="Henrissat B."/>
            <person name="Kuo A."/>
            <person name="Aerts A."/>
            <person name="Salamov A."/>
            <person name="Lipzen A."/>
            <person name="Labutti K."/>
            <person name="Barry K."/>
            <person name="Miao Y."/>
            <person name="Rahimi M.J."/>
            <person name="Shen Q."/>
            <person name="Grigoriev I.V."/>
            <person name="Kubicek C.P."/>
            <person name="Druzhinina I.S."/>
        </authorList>
    </citation>
    <scope>NUCLEOTIDE SEQUENCE [LARGE SCALE GENOMIC DNA]</scope>
    <source>
        <strain evidence="5">TUCIM 6016</strain>
    </source>
</reference>
<sequence length="73" mass="7657">GPANLCPGFLYGSPQCCDTSVLGVLDLSCDPPSRTPADFEEFNAICQENGRQAQCCVIPLAGQALLCQNVPAQ</sequence>
<organism evidence="4 5">
    <name type="scientific">Trichoderma citrinoviride</name>
    <dbReference type="NCBI Taxonomy" id="58853"/>
    <lineage>
        <taxon>Eukaryota</taxon>
        <taxon>Fungi</taxon>
        <taxon>Dikarya</taxon>
        <taxon>Ascomycota</taxon>
        <taxon>Pezizomycotina</taxon>
        <taxon>Sordariomycetes</taxon>
        <taxon>Hypocreomycetidae</taxon>
        <taxon>Hypocreales</taxon>
        <taxon>Hypocreaceae</taxon>
        <taxon>Trichoderma</taxon>
    </lineage>
</organism>
<dbReference type="CDD" id="cd23508">
    <property type="entry name" value="hydrophobin_II"/>
    <property type="match status" value="1"/>
</dbReference>
<feature type="non-terminal residue" evidence="4">
    <location>
        <position position="1"/>
    </location>
</feature>
<accession>A0A2T4BLJ2</accession>
<dbReference type="GO" id="GO:0005576">
    <property type="term" value="C:extracellular region"/>
    <property type="evidence" value="ECO:0007669"/>
    <property type="project" value="InterPro"/>
</dbReference>
<dbReference type="OrthoDB" id="4870850at2759"/>
<protein>
    <submittedName>
        <fullName evidence="4">Hydrophobin Hfbi with detergent</fullName>
    </submittedName>
</protein>
<dbReference type="PANTHER" id="PTHR42341">
    <property type="entry name" value="HYDROPHOBIN"/>
    <property type="match status" value="1"/>
</dbReference>